<evidence type="ECO:0000256" key="1">
    <source>
        <dbReference type="SAM" id="MobiDB-lite"/>
    </source>
</evidence>
<proteinExistence type="predicted"/>
<evidence type="ECO:0000313" key="3">
    <source>
        <dbReference type="Proteomes" id="UP000759537"/>
    </source>
</evidence>
<gene>
    <name evidence="2" type="ORF">DFH94DRAFT_846372</name>
</gene>
<feature type="region of interest" description="Disordered" evidence="1">
    <location>
        <begin position="303"/>
        <end position="324"/>
    </location>
</feature>
<protein>
    <submittedName>
        <fullName evidence="2">Uncharacterized protein</fullName>
    </submittedName>
</protein>
<sequence>MSGSSTATAVVYYEPIAVDERGAASMKRTAKPRLSLSRGVTFSHTLCIVFRGKTLFRCGAWEGKGTARDRGASACVSITSLTGPEIPRPLASGRNQYSFLYTVTGAPQGRASEFGRKRRRDEPQGVGAPVEADDYQVPSQKRVGGGKAKAILKATRNRRSSNNKRKRSTSFRESSRQGTRRLLAGLRVAATQADWARGSIREIKCQLCPNTTLKTWEDFKWHCNTKEGHPLKISFCEKCGDFFARSDSLESHRGKPPTECCSVTREEAFEKRRETQRTHDEFLARLEGLLRTGEGDIVMPFSQTIKEKYPDSSKKRRERRLDGR</sequence>
<evidence type="ECO:0000313" key="2">
    <source>
        <dbReference type="EMBL" id="KAF8476297.1"/>
    </source>
</evidence>
<dbReference type="EMBL" id="WHVB01000015">
    <property type="protein sequence ID" value="KAF8476297.1"/>
    <property type="molecule type" value="Genomic_DNA"/>
</dbReference>
<reference evidence="2" key="2">
    <citation type="journal article" date="2020" name="Nat. Commun.">
        <title>Large-scale genome sequencing of mycorrhizal fungi provides insights into the early evolution of symbiotic traits.</title>
        <authorList>
            <person name="Miyauchi S."/>
            <person name="Kiss E."/>
            <person name="Kuo A."/>
            <person name="Drula E."/>
            <person name="Kohler A."/>
            <person name="Sanchez-Garcia M."/>
            <person name="Morin E."/>
            <person name="Andreopoulos B."/>
            <person name="Barry K.W."/>
            <person name="Bonito G."/>
            <person name="Buee M."/>
            <person name="Carver A."/>
            <person name="Chen C."/>
            <person name="Cichocki N."/>
            <person name="Clum A."/>
            <person name="Culley D."/>
            <person name="Crous P.W."/>
            <person name="Fauchery L."/>
            <person name="Girlanda M."/>
            <person name="Hayes R.D."/>
            <person name="Keri Z."/>
            <person name="LaButti K."/>
            <person name="Lipzen A."/>
            <person name="Lombard V."/>
            <person name="Magnuson J."/>
            <person name="Maillard F."/>
            <person name="Murat C."/>
            <person name="Nolan M."/>
            <person name="Ohm R.A."/>
            <person name="Pangilinan J."/>
            <person name="Pereira M.F."/>
            <person name="Perotto S."/>
            <person name="Peter M."/>
            <person name="Pfister S."/>
            <person name="Riley R."/>
            <person name="Sitrit Y."/>
            <person name="Stielow J.B."/>
            <person name="Szollosi G."/>
            <person name="Zifcakova L."/>
            <person name="Stursova M."/>
            <person name="Spatafora J.W."/>
            <person name="Tedersoo L."/>
            <person name="Vaario L.M."/>
            <person name="Yamada A."/>
            <person name="Yan M."/>
            <person name="Wang P."/>
            <person name="Xu J."/>
            <person name="Bruns T."/>
            <person name="Baldrian P."/>
            <person name="Vilgalys R."/>
            <person name="Dunand C."/>
            <person name="Henrissat B."/>
            <person name="Grigoriev I.V."/>
            <person name="Hibbett D."/>
            <person name="Nagy L.G."/>
            <person name="Martin F.M."/>
        </authorList>
    </citation>
    <scope>NUCLEOTIDE SEQUENCE</scope>
    <source>
        <strain evidence="2">Prilba</strain>
    </source>
</reference>
<dbReference type="AlphaFoldDB" id="A0A9P5MRN3"/>
<feature type="region of interest" description="Disordered" evidence="1">
    <location>
        <begin position="110"/>
        <end position="178"/>
    </location>
</feature>
<dbReference type="OrthoDB" id="3208976at2759"/>
<feature type="compositionally biased region" description="Basic and acidic residues" evidence="1">
    <location>
        <begin position="305"/>
        <end position="324"/>
    </location>
</feature>
<feature type="compositionally biased region" description="Basic residues" evidence="1">
    <location>
        <begin position="155"/>
        <end position="169"/>
    </location>
</feature>
<accession>A0A9P5MRN3</accession>
<organism evidence="2 3">
    <name type="scientific">Russula ochroleuca</name>
    <dbReference type="NCBI Taxonomy" id="152965"/>
    <lineage>
        <taxon>Eukaryota</taxon>
        <taxon>Fungi</taxon>
        <taxon>Dikarya</taxon>
        <taxon>Basidiomycota</taxon>
        <taxon>Agaricomycotina</taxon>
        <taxon>Agaricomycetes</taxon>
        <taxon>Russulales</taxon>
        <taxon>Russulaceae</taxon>
        <taxon>Russula</taxon>
    </lineage>
</organism>
<dbReference type="Proteomes" id="UP000759537">
    <property type="component" value="Unassembled WGS sequence"/>
</dbReference>
<reference evidence="2" key="1">
    <citation type="submission" date="2019-10" db="EMBL/GenBank/DDBJ databases">
        <authorList>
            <consortium name="DOE Joint Genome Institute"/>
            <person name="Kuo A."/>
            <person name="Miyauchi S."/>
            <person name="Kiss E."/>
            <person name="Drula E."/>
            <person name="Kohler A."/>
            <person name="Sanchez-Garcia M."/>
            <person name="Andreopoulos B."/>
            <person name="Barry K.W."/>
            <person name="Bonito G."/>
            <person name="Buee M."/>
            <person name="Carver A."/>
            <person name="Chen C."/>
            <person name="Cichocki N."/>
            <person name="Clum A."/>
            <person name="Culley D."/>
            <person name="Crous P.W."/>
            <person name="Fauchery L."/>
            <person name="Girlanda M."/>
            <person name="Hayes R."/>
            <person name="Keri Z."/>
            <person name="LaButti K."/>
            <person name="Lipzen A."/>
            <person name="Lombard V."/>
            <person name="Magnuson J."/>
            <person name="Maillard F."/>
            <person name="Morin E."/>
            <person name="Murat C."/>
            <person name="Nolan M."/>
            <person name="Ohm R."/>
            <person name="Pangilinan J."/>
            <person name="Pereira M."/>
            <person name="Perotto S."/>
            <person name="Peter M."/>
            <person name="Riley R."/>
            <person name="Sitrit Y."/>
            <person name="Stielow B."/>
            <person name="Szollosi G."/>
            <person name="Zifcakova L."/>
            <person name="Stursova M."/>
            <person name="Spatafora J.W."/>
            <person name="Tedersoo L."/>
            <person name="Vaario L.-M."/>
            <person name="Yamada A."/>
            <person name="Yan M."/>
            <person name="Wang P."/>
            <person name="Xu J."/>
            <person name="Bruns T."/>
            <person name="Baldrian P."/>
            <person name="Vilgalys R."/>
            <person name="Henrissat B."/>
            <person name="Grigoriev I.V."/>
            <person name="Hibbett D."/>
            <person name="Nagy L.G."/>
            <person name="Martin F.M."/>
        </authorList>
    </citation>
    <scope>NUCLEOTIDE SEQUENCE</scope>
    <source>
        <strain evidence="2">Prilba</strain>
    </source>
</reference>
<keyword evidence="3" id="KW-1185">Reference proteome</keyword>
<name>A0A9P5MRN3_9AGAM</name>
<comment type="caution">
    <text evidence="2">The sequence shown here is derived from an EMBL/GenBank/DDBJ whole genome shotgun (WGS) entry which is preliminary data.</text>
</comment>